<accession>A0A4Z2FCF6</accession>
<reference evidence="2 3" key="1">
    <citation type="submission" date="2019-03" db="EMBL/GenBank/DDBJ databases">
        <title>First draft genome of Liparis tanakae, snailfish: a comprehensive survey of snailfish specific genes.</title>
        <authorList>
            <person name="Kim W."/>
            <person name="Song I."/>
            <person name="Jeong J.-H."/>
            <person name="Kim D."/>
            <person name="Kim S."/>
            <person name="Ryu S."/>
            <person name="Song J.Y."/>
            <person name="Lee S.K."/>
        </authorList>
    </citation>
    <scope>NUCLEOTIDE SEQUENCE [LARGE SCALE GENOMIC DNA]</scope>
    <source>
        <tissue evidence="2">Muscle</tissue>
    </source>
</reference>
<dbReference type="EMBL" id="SRLO01001371">
    <property type="protein sequence ID" value="TNN38444.1"/>
    <property type="molecule type" value="Genomic_DNA"/>
</dbReference>
<dbReference type="AlphaFoldDB" id="A0A4Z2FCF6"/>
<organism evidence="2 3">
    <name type="scientific">Liparis tanakae</name>
    <name type="common">Tanaka's snailfish</name>
    <dbReference type="NCBI Taxonomy" id="230148"/>
    <lineage>
        <taxon>Eukaryota</taxon>
        <taxon>Metazoa</taxon>
        <taxon>Chordata</taxon>
        <taxon>Craniata</taxon>
        <taxon>Vertebrata</taxon>
        <taxon>Euteleostomi</taxon>
        <taxon>Actinopterygii</taxon>
        <taxon>Neopterygii</taxon>
        <taxon>Teleostei</taxon>
        <taxon>Neoteleostei</taxon>
        <taxon>Acanthomorphata</taxon>
        <taxon>Eupercaria</taxon>
        <taxon>Perciformes</taxon>
        <taxon>Cottioidei</taxon>
        <taxon>Cottales</taxon>
        <taxon>Liparidae</taxon>
        <taxon>Liparis</taxon>
    </lineage>
</organism>
<name>A0A4Z2FCF6_9TELE</name>
<evidence type="ECO:0000313" key="2">
    <source>
        <dbReference type="EMBL" id="TNN38444.1"/>
    </source>
</evidence>
<feature type="region of interest" description="Disordered" evidence="1">
    <location>
        <begin position="79"/>
        <end position="99"/>
    </location>
</feature>
<feature type="compositionally biased region" description="Basic and acidic residues" evidence="1">
    <location>
        <begin position="89"/>
        <end position="99"/>
    </location>
</feature>
<proteinExistence type="predicted"/>
<gene>
    <name evidence="2" type="ORF">EYF80_051389</name>
</gene>
<evidence type="ECO:0000256" key="1">
    <source>
        <dbReference type="SAM" id="MobiDB-lite"/>
    </source>
</evidence>
<comment type="caution">
    <text evidence="2">The sequence shown here is derived from an EMBL/GenBank/DDBJ whole genome shotgun (WGS) entry which is preliminary data.</text>
</comment>
<keyword evidence="3" id="KW-1185">Reference proteome</keyword>
<sequence>MVVAHDEYDVVPPELPHEVEPDVGLVGVWGHGPQKGQVDALRRTRRDQRVGLAHRLLEHLLVALLTQHGANVHQPGLAAATGHGAALQRGEEEHAAEIH</sequence>
<dbReference type="Proteomes" id="UP000314294">
    <property type="component" value="Unassembled WGS sequence"/>
</dbReference>
<evidence type="ECO:0000313" key="3">
    <source>
        <dbReference type="Proteomes" id="UP000314294"/>
    </source>
</evidence>
<protein>
    <submittedName>
        <fullName evidence="2">Uncharacterized protein</fullName>
    </submittedName>
</protein>